<evidence type="ECO:0000313" key="2">
    <source>
        <dbReference type="Proteomes" id="UP000031408"/>
    </source>
</evidence>
<accession>A0A0C1L304</accession>
<organism evidence="1 2">
    <name type="scientific">Flavihumibacter solisilvae</name>
    <dbReference type="NCBI Taxonomy" id="1349421"/>
    <lineage>
        <taxon>Bacteria</taxon>
        <taxon>Pseudomonadati</taxon>
        <taxon>Bacteroidota</taxon>
        <taxon>Chitinophagia</taxon>
        <taxon>Chitinophagales</taxon>
        <taxon>Chitinophagaceae</taxon>
        <taxon>Flavihumibacter</taxon>
    </lineage>
</organism>
<protein>
    <submittedName>
        <fullName evidence="1">Uncharacterized protein</fullName>
    </submittedName>
</protein>
<dbReference type="RefSeq" id="WP_039140429.1">
    <property type="nucleotide sequence ID" value="NZ_JSVC01000015.1"/>
</dbReference>
<dbReference type="AlphaFoldDB" id="A0A0C1L304"/>
<dbReference type="Proteomes" id="UP000031408">
    <property type="component" value="Unassembled WGS sequence"/>
</dbReference>
<name>A0A0C1L304_9BACT</name>
<sequence length="121" mass="13498">MLVAERKNLNHVAVLISGESIHLEILENDSSNIFFSCQSTWPVGTICFAATISLFCMFLEDLVDLQTLLYLSPSLFVEIANPVKTALYSRQDIDIHLRHGNKSLSGLRNIASQSPAHGNYY</sequence>
<reference evidence="1 2" key="1">
    <citation type="submission" date="2014-11" db="EMBL/GenBank/DDBJ databases">
        <title>Genome sequence of Flavihumibacter solisilvae 3-3.</title>
        <authorList>
            <person name="Zhou G."/>
            <person name="Li M."/>
            <person name="Wang G."/>
        </authorList>
    </citation>
    <scope>NUCLEOTIDE SEQUENCE [LARGE SCALE GENOMIC DNA]</scope>
    <source>
        <strain evidence="1 2">3-3</strain>
    </source>
</reference>
<proteinExistence type="predicted"/>
<keyword evidence="2" id="KW-1185">Reference proteome</keyword>
<gene>
    <name evidence="1" type="ORF">OI18_13005</name>
</gene>
<comment type="caution">
    <text evidence="1">The sequence shown here is derived from an EMBL/GenBank/DDBJ whole genome shotgun (WGS) entry which is preliminary data.</text>
</comment>
<evidence type="ECO:0000313" key="1">
    <source>
        <dbReference type="EMBL" id="KIC93961.1"/>
    </source>
</evidence>
<dbReference type="EMBL" id="JSVC01000015">
    <property type="protein sequence ID" value="KIC93961.1"/>
    <property type="molecule type" value="Genomic_DNA"/>
</dbReference>